<evidence type="ECO:0000256" key="1">
    <source>
        <dbReference type="ARBA" id="ARBA00023015"/>
    </source>
</evidence>
<dbReference type="KEGG" id="hbe:BEI_2730"/>
<dbReference type="GO" id="GO:0003700">
    <property type="term" value="F:DNA-binding transcription factor activity"/>
    <property type="evidence" value="ECO:0007669"/>
    <property type="project" value="InterPro"/>
</dbReference>
<gene>
    <name evidence="4" type="ORF">BEI_2730</name>
</gene>
<dbReference type="RefSeq" id="WP_097790007.1">
    <property type="nucleotide sequence ID" value="NZ_BAAADT010000011.1"/>
</dbReference>
<dbReference type="InterPro" id="IPR018060">
    <property type="entry name" value="HTH_AraC"/>
</dbReference>
<dbReference type="SUPFAM" id="SSF46689">
    <property type="entry name" value="Homeodomain-like"/>
    <property type="match status" value="2"/>
</dbReference>
<dbReference type="Pfam" id="PF12833">
    <property type="entry name" value="HTH_18"/>
    <property type="match status" value="1"/>
</dbReference>
<sequence>MSRPAAGVRLHTPRDLQAYGRRYGLDYRVPDLSPRAEAPVVRGLVREFSPRRGMQLVASDVEVLHRYDSRSRTRSPLSIIVLLEGRAEVALGDQEPRPLGAGMALSVRLEADRGLAASQPAGQRLRALTLSLDEACLDRLGLTASCPGASRVQAWRLPEHLRQGLEQALATPLPDEARRLVLEGLSLQLLAHGGRFDEPAQAPAPRLPPQERQRLERVCRALHDDPAADHRLADLAELAAMSPASLRRKFQAAYGRSVFDYLRDCRLRLAHDYLRQGYSVQQAAHFCGYRHASNFATAFRRRFGHSPSSLPPTR</sequence>
<feature type="domain" description="HTH araC/xylS-type" evidence="3">
    <location>
        <begin position="216"/>
        <end position="313"/>
    </location>
</feature>
<dbReference type="GO" id="GO:0043565">
    <property type="term" value="F:sequence-specific DNA binding"/>
    <property type="evidence" value="ECO:0007669"/>
    <property type="project" value="InterPro"/>
</dbReference>
<dbReference type="PROSITE" id="PS01124">
    <property type="entry name" value="HTH_ARAC_FAMILY_2"/>
    <property type="match status" value="1"/>
</dbReference>
<protein>
    <submittedName>
        <fullName evidence="4">Transcriptional regulator, AraC family</fullName>
    </submittedName>
</protein>
<proteinExistence type="predicted"/>
<dbReference type="InterPro" id="IPR009057">
    <property type="entry name" value="Homeodomain-like_sf"/>
</dbReference>
<dbReference type="PANTHER" id="PTHR47893:SF1">
    <property type="entry name" value="REGULATORY PROTEIN PCHR"/>
    <property type="match status" value="1"/>
</dbReference>
<reference evidence="4 5" key="1">
    <citation type="journal article" date="2017" name="Sci. Rep.">
        <title>Revealing the Saline Adaptation Strategies of the Halophilic Bacterium Halomonas beimenensis through High-throughput Omics and Transposon Mutagenesis Approaches.</title>
        <authorList>
            <person name="Chen Y.H."/>
            <person name="Lin S.S."/>
            <person name="Shyu Y.T."/>
        </authorList>
    </citation>
    <scope>NUCLEOTIDE SEQUENCE [LARGE SCALE GENOMIC DNA]</scope>
    <source>
        <strain evidence="4 5">NTU-111</strain>
    </source>
</reference>
<accession>A0A291PA19</accession>
<keyword evidence="5" id="KW-1185">Reference proteome</keyword>
<keyword evidence="2" id="KW-0804">Transcription</keyword>
<dbReference type="EMBL" id="CP021435">
    <property type="protein sequence ID" value="ATJ83717.1"/>
    <property type="molecule type" value="Genomic_DNA"/>
</dbReference>
<dbReference type="InterPro" id="IPR053142">
    <property type="entry name" value="PchR_regulatory_protein"/>
</dbReference>
<organism evidence="4 5">
    <name type="scientific">Halomonas beimenensis</name>
    <dbReference type="NCBI Taxonomy" id="475662"/>
    <lineage>
        <taxon>Bacteria</taxon>
        <taxon>Pseudomonadati</taxon>
        <taxon>Pseudomonadota</taxon>
        <taxon>Gammaproteobacteria</taxon>
        <taxon>Oceanospirillales</taxon>
        <taxon>Halomonadaceae</taxon>
        <taxon>Halomonas</taxon>
    </lineage>
</organism>
<name>A0A291PA19_9GAMM</name>
<evidence type="ECO:0000313" key="4">
    <source>
        <dbReference type="EMBL" id="ATJ83717.1"/>
    </source>
</evidence>
<dbReference type="Proteomes" id="UP000219993">
    <property type="component" value="Chromosome"/>
</dbReference>
<dbReference type="PANTHER" id="PTHR47893">
    <property type="entry name" value="REGULATORY PROTEIN PCHR"/>
    <property type="match status" value="1"/>
</dbReference>
<evidence type="ECO:0000256" key="2">
    <source>
        <dbReference type="ARBA" id="ARBA00023163"/>
    </source>
</evidence>
<evidence type="ECO:0000313" key="5">
    <source>
        <dbReference type="Proteomes" id="UP000219993"/>
    </source>
</evidence>
<evidence type="ECO:0000259" key="3">
    <source>
        <dbReference type="PROSITE" id="PS01124"/>
    </source>
</evidence>
<dbReference type="Gene3D" id="1.10.10.60">
    <property type="entry name" value="Homeodomain-like"/>
    <property type="match status" value="1"/>
</dbReference>
<dbReference type="AlphaFoldDB" id="A0A291PA19"/>
<dbReference type="SMART" id="SM00342">
    <property type="entry name" value="HTH_ARAC"/>
    <property type="match status" value="1"/>
</dbReference>
<keyword evidence="1" id="KW-0805">Transcription regulation</keyword>
<dbReference type="OrthoDB" id="6670788at2"/>